<organism evidence="2 3">
    <name type="scientific">Cyphomyrmex costatus</name>
    <dbReference type="NCBI Taxonomy" id="456900"/>
    <lineage>
        <taxon>Eukaryota</taxon>
        <taxon>Metazoa</taxon>
        <taxon>Ecdysozoa</taxon>
        <taxon>Arthropoda</taxon>
        <taxon>Hexapoda</taxon>
        <taxon>Insecta</taxon>
        <taxon>Pterygota</taxon>
        <taxon>Neoptera</taxon>
        <taxon>Endopterygota</taxon>
        <taxon>Hymenoptera</taxon>
        <taxon>Apocrita</taxon>
        <taxon>Aculeata</taxon>
        <taxon>Formicoidea</taxon>
        <taxon>Formicidae</taxon>
        <taxon>Myrmicinae</taxon>
        <taxon>Cyphomyrmex</taxon>
    </lineage>
</organism>
<keyword evidence="3" id="KW-1185">Reference proteome</keyword>
<feature type="region of interest" description="Disordered" evidence="1">
    <location>
        <begin position="132"/>
        <end position="153"/>
    </location>
</feature>
<feature type="region of interest" description="Disordered" evidence="1">
    <location>
        <begin position="1"/>
        <end position="48"/>
    </location>
</feature>
<dbReference type="EMBL" id="KQ977791">
    <property type="protein sequence ID" value="KYM99891.1"/>
    <property type="molecule type" value="Genomic_DNA"/>
</dbReference>
<dbReference type="Proteomes" id="UP000078542">
    <property type="component" value="Unassembled WGS sequence"/>
</dbReference>
<accession>A0A195CHI4</accession>
<evidence type="ECO:0000313" key="3">
    <source>
        <dbReference type="Proteomes" id="UP000078542"/>
    </source>
</evidence>
<protein>
    <submittedName>
        <fullName evidence="2">Uncharacterized protein</fullName>
    </submittedName>
</protein>
<proteinExistence type="predicted"/>
<feature type="region of interest" description="Disordered" evidence="1">
    <location>
        <begin position="162"/>
        <end position="181"/>
    </location>
</feature>
<name>A0A195CHI4_9HYME</name>
<evidence type="ECO:0000256" key="1">
    <source>
        <dbReference type="SAM" id="MobiDB-lite"/>
    </source>
</evidence>
<reference evidence="2 3" key="1">
    <citation type="submission" date="2016-03" db="EMBL/GenBank/DDBJ databases">
        <title>Cyphomyrmex costatus WGS genome.</title>
        <authorList>
            <person name="Nygaard S."/>
            <person name="Hu H."/>
            <person name="Boomsma J."/>
            <person name="Zhang G."/>
        </authorList>
    </citation>
    <scope>NUCLEOTIDE SEQUENCE [LARGE SCALE GENOMIC DNA]</scope>
    <source>
        <strain evidence="2">MS0001</strain>
        <tissue evidence="2">Whole body</tissue>
    </source>
</reference>
<gene>
    <name evidence="2" type="ORF">ALC62_09512</name>
</gene>
<sequence>MNVSSIGRTRRTNKKIKNKKERNSAGPCVTTPRLEGLTPPTVGHARRHQGARVHHALLFSLHFVINSFDLYRRRTRNANSYLLISRACEAAGWPILFYRDSERGEWRVQGGGRGTRGYDGREDGRSMRLRERQEYDGARAREERERGDRAEVAADGMSRGWQSTCHPRTDHRRPSQTKETTESLSNKFYALTFLALRILVATRIVVRALNHGAKCESMQTLFLTLTCLFGKCMQVRSQAYRVPLVFRIILGPSGFPRWSYSEFKLDQIRYGPNEGMK</sequence>
<dbReference type="AlphaFoldDB" id="A0A195CHI4"/>
<feature type="compositionally biased region" description="Basic residues" evidence="1">
    <location>
        <begin position="8"/>
        <end position="20"/>
    </location>
</feature>
<evidence type="ECO:0000313" key="2">
    <source>
        <dbReference type="EMBL" id="KYM99891.1"/>
    </source>
</evidence>
<feature type="compositionally biased region" description="Basic and acidic residues" evidence="1">
    <location>
        <begin position="132"/>
        <end position="152"/>
    </location>
</feature>